<dbReference type="EMBL" id="JJMM01000004">
    <property type="protein sequence ID" value="KDR96270.1"/>
    <property type="molecule type" value="Genomic_DNA"/>
</dbReference>
<organism evidence="1 2">
    <name type="scientific">Peptoclostridium litorale DSM 5388</name>
    <dbReference type="NCBI Taxonomy" id="1121324"/>
    <lineage>
        <taxon>Bacteria</taxon>
        <taxon>Bacillati</taxon>
        <taxon>Bacillota</taxon>
        <taxon>Clostridia</taxon>
        <taxon>Peptostreptococcales</taxon>
        <taxon>Peptoclostridiaceae</taxon>
        <taxon>Peptoclostridium</taxon>
    </lineage>
</organism>
<comment type="caution">
    <text evidence="1">The sequence shown here is derived from an EMBL/GenBank/DDBJ whole genome shotgun (WGS) entry which is preliminary data.</text>
</comment>
<accession>A0A069RJE1</accession>
<gene>
    <name evidence="1" type="ORF">CLIT_4c01070</name>
</gene>
<dbReference type="AlphaFoldDB" id="A0A069RJE1"/>
<dbReference type="OrthoDB" id="9909173at2"/>
<name>A0A069RJE1_PEPLI</name>
<keyword evidence="2" id="KW-1185">Reference proteome</keyword>
<evidence type="ECO:0000313" key="1">
    <source>
        <dbReference type="EMBL" id="KDR96270.1"/>
    </source>
</evidence>
<dbReference type="eggNOG" id="ENOG502ZPN1">
    <property type="taxonomic scope" value="Bacteria"/>
</dbReference>
<dbReference type="RefSeq" id="WP_038262007.1">
    <property type="nucleotide sequence ID" value="NZ_FSRH01000009.1"/>
</dbReference>
<dbReference type="Proteomes" id="UP000027946">
    <property type="component" value="Unassembled WGS sequence"/>
</dbReference>
<protein>
    <submittedName>
        <fullName evidence="1">Uncharacterized protein</fullName>
    </submittedName>
</protein>
<reference evidence="1 2" key="1">
    <citation type="submission" date="2014-03" db="EMBL/GenBank/DDBJ databases">
        <title>Genome sequence of Clostridium litorale W6, DSM 5388.</title>
        <authorList>
            <person name="Poehlein A."/>
            <person name="Jagirdar A."/>
            <person name="Khonsari B."/>
            <person name="Chibani C.M."/>
            <person name="Gutierrez Gutierrez D.A."/>
            <person name="Davydova E."/>
            <person name="Alghaithi H.S."/>
            <person name="Nair K.P."/>
            <person name="Dhamotharan K."/>
            <person name="Chandran L."/>
            <person name="G W."/>
            <person name="Daniel R."/>
        </authorList>
    </citation>
    <scope>NUCLEOTIDE SEQUENCE [LARGE SCALE GENOMIC DNA]</scope>
    <source>
        <strain evidence="1 2">W6</strain>
    </source>
</reference>
<proteinExistence type="predicted"/>
<sequence>MEKRITEDEIREIANLLSGLKLTKPGAFMFNDIRTINSFYLKATGSGLFDEHHIDGLERGF</sequence>
<evidence type="ECO:0000313" key="2">
    <source>
        <dbReference type="Proteomes" id="UP000027946"/>
    </source>
</evidence>